<reference evidence="1 2" key="1">
    <citation type="journal article" date="2022" name="Front. Microbiol.">
        <title>High genomic differentiation and limited gene flow indicate recent cryptic speciation within the genus Laspinema (cyanobacteria).</title>
        <authorList>
            <person name="Stanojkovic A."/>
            <person name="Skoupy S."/>
            <person name="Skaloud P."/>
            <person name="Dvorak P."/>
        </authorList>
    </citation>
    <scope>NUCLEOTIDE SEQUENCE [LARGE SCALE GENOMIC DNA]</scope>
    <source>
        <strain evidence="1 2">D3b</strain>
    </source>
</reference>
<sequence length="29" mass="2946">MIGLGALGIGEGDEVITTPCLFFGDSGIY</sequence>
<name>A0ABT2N6B0_9CYAN</name>
<proteinExistence type="predicted"/>
<evidence type="ECO:0000313" key="1">
    <source>
        <dbReference type="EMBL" id="MCT7977384.1"/>
    </source>
</evidence>
<dbReference type="GO" id="GO:0008483">
    <property type="term" value="F:transaminase activity"/>
    <property type="evidence" value="ECO:0007669"/>
    <property type="project" value="UniProtKB-KW"/>
</dbReference>
<organism evidence="1 2">
    <name type="scientific">Laspinema olomoucense D3b</name>
    <dbReference type="NCBI Taxonomy" id="2953688"/>
    <lineage>
        <taxon>Bacteria</taxon>
        <taxon>Bacillati</taxon>
        <taxon>Cyanobacteriota</taxon>
        <taxon>Cyanophyceae</taxon>
        <taxon>Oscillatoriophycideae</taxon>
        <taxon>Oscillatoriales</taxon>
        <taxon>Laspinemataceae</taxon>
        <taxon>Laspinema</taxon>
        <taxon>Laspinema olomoucense</taxon>
    </lineage>
</organism>
<accession>A0ABT2N6B0</accession>
<dbReference type="Proteomes" id="UP001525961">
    <property type="component" value="Unassembled WGS sequence"/>
</dbReference>
<evidence type="ECO:0000313" key="2">
    <source>
        <dbReference type="Proteomes" id="UP001525961"/>
    </source>
</evidence>
<gene>
    <name evidence="1" type="ORF">NG792_06675</name>
</gene>
<keyword evidence="2" id="KW-1185">Reference proteome</keyword>
<dbReference type="EMBL" id="JAMXFA010000007">
    <property type="protein sequence ID" value="MCT7977384.1"/>
    <property type="molecule type" value="Genomic_DNA"/>
</dbReference>
<protein>
    <submittedName>
        <fullName evidence="1">DegT/DnrJ/EryC1/StrS family aminotransferase</fullName>
    </submittedName>
</protein>
<comment type="caution">
    <text evidence="1">The sequence shown here is derived from an EMBL/GenBank/DDBJ whole genome shotgun (WGS) entry which is preliminary data.</text>
</comment>
<keyword evidence="1" id="KW-0032">Aminotransferase</keyword>
<keyword evidence="1" id="KW-0808">Transferase</keyword>